<evidence type="ECO:0000313" key="2">
    <source>
        <dbReference type="Proteomes" id="UP000192578"/>
    </source>
</evidence>
<evidence type="ECO:0000313" key="1">
    <source>
        <dbReference type="EMBL" id="OQV13844.1"/>
    </source>
</evidence>
<dbReference type="EMBL" id="MTYJ01000115">
    <property type="protein sequence ID" value="OQV13844.1"/>
    <property type="molecule type" value="Genomic_DNA"/>
</dbReference>
<protein>
    <submittedName>
        <fullName evidence="1">Uncharacterized protein</fullName>
    </submittedName>
</protein>
<dbReference type="AlphaFoldDB" id="A0A1W0WF66"/>
<comment type="caution">
    <text evidence="1">The sequence shown here is derived from an EMBL/GenBank/DDBJ whole genome shotgun (WGS) entry which is preliminary data.</text>
</comment>
<organism evidence="1 2">
    <name type="scientific">Hypsibius exemplaris</name>
    <name type="common">Freshwater tardigrade</name>
    <dbReference type="NCBI Taxonomy" id="2072580"/>
    <lineage>
        <taxon>Eukaryota</taxon>
        <taxon>Metazoa</taxon>
        <taxon>Ecdysozoa</taxon>
        <taxon>Tardigrada</taxon>
        <taxon>Eutardigrada</taxon>
        <taxon>Parachela</taxon>
        <taxon>Hypsibioidea</taxon>
        <taxon>Hypsibiidae</taxon>
        <taxon>Hypsibius</taxon>
    </lineage>
</organism>
<proteinExistence type="predicted"/>
<keyword evidence="2" id="KW-1185">Reference proteome</keyword>
<gene>
    <name evidence="1" type="ORF">BV898_11953</name>
</gene>
<dbReference type="Proteomes" id="UP000192578">
    <property type="component" value="Unassembled WGS sequence"/>
</dbReference>
<name>A0A1W0WF66_HYPEX</name>
<reference evidence="2" key="1">
    <citation type="submission" date="2017-01" db="EMBL/GenBank/DDBJ databases">
        <title>Comparative genomics of anhydrobiosis in the tardigrade Hypsibius dujardini.</title>
        <authorList>
            <person name="Yoshida Y."/>
            <person name="Koutsovoulos G."/>
            <person name="Laetsch D."/>
            <person name="Stevens L."/>
            <person name="Kumar S."/>
            <person name="Horikawa D."/>
            <person name="Ishino K."/>
            <person name="Komine S."/>
            <person name="Tomita M."/>
            <person name="Blaxter M."/>
            <person name="Arakawa K."/>
        </authorList>
    </citation>
    <scope>NUCLEOTIDE SEQUENCE [LARGE SCALE GENOMIC DNA]</scope>
    <source>
        <strain evidence="2">Z151</strain>
    </source>
</reference>
<sequence length="209" mass="23144">MNLVHALGVVHGLAFLESIRVNNPGFAVFFVCLAFHKAINQQLDRRHGLRVFRSSHHQQHHVSNQHRTGNRHSCTTPDCLARWRSALLVQAGYGVFVGLWGENGRAGSAVFSPAVPPRDRRWQICPTTTAGRSVAHCCCYSDLSTRIFRWNGWVLMEEIDKCTTSMRARALAMRSSPVLGRLSVSSSPSSPAPVFLSLARSPPRAFAVV</sequence>
<accession>A0A1W0WF66</accession>